<evidence type="ECO:0000259" key="3">
    <source>
        <dbReference type="SMART" id="SM00382"/>
    </source>
</evidence>
<feature type="compositionally biased region" description="Polar residues" evidence="2">
    <location>
        <begin position="96"/>
        <end position="143"/>
    </location>
</feature>
<dbReference type="InterPro" id="IPR027417">
    <property type="entry name" value="P-loop_NTPase"/>
</dbReference>
<evidence type="ECO:0000313" key="5">
    <source>
        <dbReference type="Proteomes" id="UP001642540"/>
    </source>
</evidence>
<evidence type="ECO:0000313" key="4">
    <source>
        <dbReference type="EMBL" id="CAL8073116.1"/>
    </source>
</evidence>
<dbReference type="InterPro" id="IPR050304">
    <property type="entry name" value="MT-severing_AAA_ATPase"/>
</dbReference>
<dbReference type="Pfam" id="PF17862">
    <property type="entry name" value="AAA_lid_3"/>
    <property type="match status" value="1"/>
</dbReference>
<protein>
    <recommendedName>
        <fullName evidence="3">AAA+ ATPase domain-containing protein</fullName>
    </recommendedName>
</protein>
<feature type="region of interest" description="Disordered" evidence="2">
    <location>
        <begin position="87"/>
        <end position="151"/>
    </location>
</feature>
<feature type="region of interest" description="Disordered" evidence="2">
    <location>
        <begin position="220"/>
        <end position="263"/>
    </location>
</feature>
<gene>
    <name evidence="4" type="ORF">ODALV1_LOCUS2499</name>
</gene>
<dbReference type="SUPFAM" id="SSF52540">
    <property type="entry name" value="P-loop containing nucleoside triphosphate hydrolases"/>
    <property type="match status" value="1"/>
</dbReference>
<feature type="domain" description="AAA+ ATPase" evidence="3">
    <location>
        <begin position="404"/>
        <end position="540"/>
    </location>
</feature>
<dbReference type="PANTHER" id="PTHR23074">
    <property type="entry name" value="AAA DOMAIN-CONTAINING"/>
    <property type="match status" value="1"/>
</dbReference>
<evidence type="ECO:0000256" key="2">
    <source>
        <dbReference type="SAM" id="MobiDB-lite"/>
    </source>
</evidence>
<accession>A0ABP1PT64</accession>
<dbReference type="InterPro" id="IPR003959">
    <property type="entry name" value="ATPase_AAA_core"/>
</dbReference>
<comment type="caution">
    <text evidence="4">The sequence shown here is derived from an EMBL/GenBank/DDBJ whole genome shotgun (WGS) entry which is preliminary data.</text>
</comment>
<dbReference type="Gene3D" id="3.40.50.300">
    <property type="entry name" value="P-loop containing nucleotide triphosphate hydrolases"/>
    <property type="match status" value="1"/>
</dbReference>
<dbReference type="InterPro" id="IPR003593">
    <property type="entry name" value="AAA+_ATPase"/>
</dbReference>
<dbReference type="PANTHER" id="PTHR23074:SF17">
    <property type="entry name" value="FIDGETIN-LIKE PROTEIN 1"/>
    <property type="match status" value="1"/>
</dbReference>
<feature type="compositionally biased region" description="Polar residues" evidence="2">
    <location>
        <begin position="250"/>
        <end position="263"/>
    </location>
</feature>
<dbReference type="SMART" id="SM00382">
    <property type="entry name" value="AAA"/>
    <property type="match status" value="1"/>
</dbReference>
<dbReference type="Proteomes" id="UP001642540">
    <property type="component" value="Unassembled WGS sequence"/>
</dbReference>
<dbReference type="Pfam" id="PF00004">
    <property type="entry name" value="AAA"/>
    <property type="match status" value="1"/>
</dbReference>
<evidence type="ECO:0000256" key="1">
    <source>
        <dbReference type="ARBA" id="ARBA00006914"/>
    </source>
</evidence>
<dbReference type="Gene3D" id="1.10.8.60">
    <property type="match status" value="1"/>
</dbReference>
<comment type="similarity">
    <text evidence="1">Belongs to the AAA ATPase family.</text>
</comment>
<organism evidence="4 5">
    <name type="scientific">Orchesella dallaii</name>
    <dbReference type="NCBI Taxonomy" id="48710"/>
    <lineage>
        <taxon>Eukaryota</taxon>
        <taxon>Metazoa</taxon>
        <taxon>Ecdysozoa</taxon>
        <taxon>Arthropoda</taxon>
        <taxon>Hexapoda</taxon>
        <taxon>Collembola</taxon>
        <taxon>Entomobryomorpha</taxon>
        <taxon>Entomobryoidea</taxon>
        <taxon>Orchesellidae</taxon>
        <taxon>Orchesellinae</taxon>
        <taxon>Orchesella</taxon>
    </lineage>
</organism>
<sequence>MTDSRKYSESLVSCLSHLVGLRKDAKDGKLRPNMESKRKNRCDFVNIENVNVQFAQQWEAGSMLNSVSELGYVPEADAKRIRTKLSLRNNPKCAPTAQSVVKKQSINHGSSNSNQFEPNSAVSRPATRTTGGSNLSDGRNQIDVNMDGDQYASNRPFVQGPAGFLPPRKVNVNSAINGTRNVESKAQDGQRNKFSFKARQDCNEETTAVALRPVTPSTSLFSSLESSKNSGRTVEPVPGLANNRVPPVLSNANAGSTRNPNIGNQGNSFPAAATSAFKTAYEQLAINDQIKGVQRNLPPSGANVHVSGIRKTIKPEMAKIVKPPSKDEDEKAVSDNPEVNELMEHESMKNVDPRMVEAILNEVVQIATTDWDDIAGLHGVKSIIREIIVWPMLRPDIFKGLRSSPRGILLFGPPGTGKTMFGRLIATQSESTFFNISASSLTSKWIGDGEKMVRALFQVARLKQPAVIFIDEIDSILTQRSDTEHESSRRLKTEFLIQFDGCATQTEDRILVIGVTNRPQELDEAARRRLVKRIYIPLPDLEGRKQLVKNLLREYSSELSDDDFNSIAEMTEGYSGADMNSLCKEAAYGPIRDVCHLLQTLDASHVRPMQMKDFIAAHRLVKSSVGKLDVELYEGWDATYGCHV</sequence>
<reference evidence="4 5" key="1">
    <citation type="submission" date="2024-08" db="EMBL/GenBank/DDBJ databases">
        <authorList>
            <person name="Cucini C."/>
            <person name="Frati F."/>
        </authorList>
    </citation>
    <scope>NUCLEOTIDE SEQUENCE [LARGE SCALE GENOMIC DNA]</scope>
</reference>
<feature type="compositionally biased region" description="Low complexity" evidence="2">
    <location>
        <begin position="220"/>
        <end position="230"/>
    </location>
</feature>
<proteinExistence type="inferred from homology"/>
<keyword evidence="5" id="KW-1185">Reference proteome</keyword>
<name>A0ABP1PT64_9HEXA</name>
<dbReference type="InterPro" id="IPR041569">
    <property type="entry name" value="AAA_lid_3"/>
</dbReference>
<dbReference type="EMBL" id="CAXLJM020000007">
    <property type="protein sequence ID" value="CAL8073116.1"/>
    <property type="molecule type" value="Genomic_DNA"/>
</dbReference>